<gene>
    <name evidence="3" type="ORF">CAP51_14005</name>
</gene>
<accession>A0A1Z9YVZ0</accession>
<proteinExistence type="predicted"/>
<name>A0A1Z9YVZ0_9GAMM</name>
<organism evidence="3 4">
    <name type="scientific">Acinetobacter populi</name>
    <dbReference type="NCBI Taxonomy" id="1582270"/>
    <lineage>
        <taxon>Bacteria</taxon>
        <taxon>Pseudomonadati</taxon>
        <taxon>Pseudomonadota</taxon>
        <taxon>Gammaproteobacteria</taxon>
        <taxon>Moraxellales</taxon>
        <taxon>Moraxellaceae</taxon>
        <taxon>Acinetobacter</taxon>
    </lineage>
</organism>
<keyword evidence="4" id="KW-1185">Reference proteome</keyword>
<dbReference type="Pfam" id="PF14542">
    <property type="entry name" value="Acetyltransf_CG"/>
    <property type="match status" value="1"/>
</dbReference>
<protein>
    <submittedName>
        <fullName evidence="3">GNAT family N-acetyltransferase</fullName>
    </submittedName>
</protein>
<feature type="domain" description="N-acetyltransferase" evidence="1">
    <location>
        <begin position="1"/>
        <end position="97"/>
    </location>
</feature>
<dbReference type="PROSITE" id="PS51186">
    <property type="entry name" value="GNAT"/>
    <property type="match status" value="1"/>
</dbReference>
<dbReference type="PANTHER" id="PTHR31435:SF10">
    <property type="entry name" value="BSR4717 PROTEIN"/>
    <property type="match status" value="1"/>
</dbReference>
<dbReference type="InterPro" id="IPR031165">
    <property type="entry name" value="GNAT_YJDJ"/>
</dbReference>
<comment type="caution">
    <text evidence="3">The sequence shown here is derived from an EMBL/GenBank/DDBJ whole genome shotgun (WGS) entry which is preliminary data.</text>
</comment>
<dbReference type="OrthoDB" id="9800945at2"/>
<keyword evidence="3" id="KW-0808">Transferase</keyword>
<dbReference type="InterPro" id="IPR000182">
    <property type="entry name" value="GNAT_dom"/>
</dbReference>
<evidence type="ECO:0000313" key="3">
    <source>
        <dbReference type="EMBL" id="OUY06364.1"/>
    </source>
</evidence>
<dbReference type="AlphaFoldDB" id="A0A1Z9YVZ0"/>
<dbReference type="CDD" id="cd04301">
    <property type="entry name" value="NAT_SF"/>
    <property type="match status" value="1"/>
</dbReference>
<dbReference type="Proteomes" id="UP000196536">
    <property type="component" value="Unassembled WGS sequence"/>
</dbReference>
<dbReference type="SUPFAM" id="SSF55729">
    <property type="entry name" value="Acyl-CoA N-acyltransferases (Nat)"/>
    <property type="match status" value="1"/>
</dbReference>
<dbReference type="InterPro" id="IPR045057">
    <property type="entry name" value="Gcn5-rel_NAT"/>
</dbReference>
<evidence type="ECO:0000313" key="4">
    <source>
        <dbReference type="Proteomes" id="UP000196536"/>
    </source>
</evidence>
<dbReference type="GO" id="GO:0016747">
    <property type="term" value="F:acyltransferase activity, transferring groups other than amino-acyl groups"/>
    <property type="evidence" value="ECO:0007669"/>
    <property type="project" value="InterPro"/>
</dbReference>
<dbReference type="RefSeq" id="WP_087621366.1">
    <property type="nucleotide sequence ID" value="NZ_NEXX01000005.1"/>
</dbReference>
<dbReference type="Gene3D" id="3.40.630.30">
    <property type="match status" value="1"/>
</dbReference>
<dbReference type="InterPro" id="IPR016181">
    <property type="entry name" value="Acyl_CoA_acyltransferase"/>
</dbReference>
<sequence>MNIQHQDNTQNGSFFIDGPDHQKIAELTYFWNTPSHFSIDHTWVDDSLRGQGVARLLFDAAIAFARERNVTIIPICAYADAMFRRDSSFNDVLYHAE</sequence>
<dbReference type="PANTHER" id="PTHR31435">
    <property type="entry name" value="PROTEIN NATD1"/>
    <property type="match status" value="1"/>
</dbReference>
<feature type="domain" description="N-acetyltransferase" evidence="2">
    <location>
        <begin position="6"/>
        <end position="94"/>
    </location>
</feature>
<evidence type="ECO:0000259" key="1">
    <source>
        <dbReference type="PROSITE" id="PS51186"/>
    </source>
</evidence>
<reference evidence="3 4" key="1">
    <citation type="submission" date="2017-05" db="EMBL/GenBank/DDBJ databases">
        <title>Acinetobacter populi ANC 5415 (= PBJ7), whole genome shotgun sequencing project.</title>
        <authorList>
            <person name="Nemec A."/>
            <person name="Radolfova-Krizova L."/>
        </authorList>
    </citation>
    <scope>NUCLEOTIDE SEQUENCE [LARGE SCALE GENOMIC DNA]</scope>
    <source>
        <strain evidence="3 4">PBJ7</strain>
    </source>
</reference>
<dbReference type="EMBL" id="NEXX01000005">
    <property type="protein sequence ID" value="OUY06364.1"/>
    <property type="molecule type" value="Genomic_DNA"/>
</dbReference>
<evidence type="ECO:0000259" key="2">
    <source>
        <dbReference type="PROSITE" id="PS51729"/>
    </source>
</evidence>
<dbReference type="PROSITE" id="PS51729">
    <property type="entry name" value="GNAT_YJDJ"/>
    <property type="match status" value="1"/>
</dbReference>